<dbReference type="Proteomes" id="UP000196435">
    <property type="component" value="Unassembled WGS sequence"/>
</dbReference>
<dbReference type="OrthoDB" id="9984846at2"/>
<reference evidence="4" key="1">
    <citation type="submission" date="2016-12" db="EMBL/GenBank/DDBJ databases">
        <authorList>
            <person name="Gaudriault S."/>
        </authorList>
    </citation>
    <scope>NUCLEOTIDE SEQUENCE [LARGE SCALE GENOMIC DNA]</scope>
    <source>
        <strain evidence="4">HGB1681 (deposited as PTA-6826 in the American Type Culture Collection)</strain>
    </source>
</reference>
<evidence type="ECO:0000313" key="3">
    <source>
        <dbReference type="EMBL" id="SIP72233.1"/>
    </source>
</evidence>
<name>A0A1N6MTQ7_9GAMM</name>
<reference evidence="2 5" key="3">
    <citation type="journal article" date="2017" name="Nat. Microbiol.">
        <title>Natural product diversity associated with the nematode symbionts Photorhabdus and Xenorhabdus.</title>
        <authorList>
            <person name="Tobias N.J."/>
            <person name="Wolff H."/>
            <person name="Djahanschiri B."/>
            <person name="Grundmann F."/>
            <person name="Kronenwerth M."/>
            <person name="Shi Y.M."/>
            <person name="Simonyi S."/>
            <person name="Grun P."/>
            <person name="Shapiro-Ilan D."/>
            <person name="Pidot S.J."/>
            <person name="Stinear T.P."/>
            <person name="Ebersberger I."/>
            <person name="Bode H.B."/>
        </authorList>
    </citation>
    <scope>NUCLEOTIDE SEQUENCE [LARGE SCALE GENOMIC DNA]</scope>
    <source>
        <strain evidence="2 5">DSM 16336</strain>
    </source>
</reference>
<dbReference type="EMBL" id="NIBU01000011">
    <property type="protein sequence ID" value="PHM36872.1"/>
    <property type="molecule type" value="Genomic_DNA"/>
</dbReference>
<feature type="chain" id="PRO_5012252692" evidence="1">
    <location>
        <begin position="24"/>
        <end position="111"/>
    </location>
</feature>
<dbReference type="Proteomes" id="UP000224871">
    <property type="component" value="Unassembled WGS sequence"/>
</dbReference>
<organism evidence="3 4">
    <name type="scientific">Xenorhabdus innexi</name>
    <dbReference type="NCBI Taxonomy" id="290109"/>
    <lineage>
        <taxon>Bacteria</taxon>
        <taxon>Pseudomonadati</taxon>
        <taxon>Pseudomonadota</taxon>
        <taxon>Gammaproteobacteria</taxon>
        <taxon>Enterobacterales</taxon>
        <taxon>Morganellaceae</taxon>
        <taxon>Xenorhabdus</taxon>
    </lineage>
</organism>
<dbReference type="AlphaFoldDB" id="A0A1N6MTQ7"/>
<proteinExistence type="predicted"/>
<gene>
    <name evidence="2" type="ORF">Xinn_01406</name>
    <name evidence="3" type="ORF">XIS1_1390006</name>
</gene>
<keyword evidence="5" id="KW-1185">Reference proteome</keyword>
<keyword evidence="1" id="KW-0732">Signal</keyword>
<dbReference type="EMBL" id="FTLG01000045">
    <property type="protein sequence ID" value="SIP72233.1"/>
    <property type="molecule type" value="Genomic_DNA"/>
</dbReference>
<reference evidence="3" key="2">
    <citation type="submission" date="2016-12" db="EMBL/GenBank/DDBJ databases">
        <authorList>
            <person name="Song W.-J."/>
            <person name="Kurnit D.M."/>
        </authorList>
    </citation>
    <scope>NUCLEOTIDE SEQUENCE [LARGE SCALE GENOMIC DNA]</scope>
    <source>
        <strain evidence="3">HGB1681</strain>
    </source>
</reference>
<evidence type="ECO:0000313" key="2">
    <source>
        <dbReference type="EMBL" id="PHM36872.1"/>
    </source>
</evidence>
<evidence type="ECO:0000313" key="4">
    <source>
        <dbReference type="Proteomes" id="UP000196435"/>
    </source>
</evidence>
<evidence type="ECO:0000313" key="5">
    <source>
        <dbReference type="Proteomes" id="UP000224871"/>
    </source>
</evidence>
<accession>A0A1N6MTQ7</accession>
<feature type="signal peptide" evidence="1">
    <location>
        <begin position="1"/>
        <end position="23"/>
    </location>
</feature>
<dbReference type="RefSeq" id="WP_086955449.1">
    <property type="nucleotide sequence ID" value="NZ_CAWNQC010000013.1"/>
</dbReference>
<sequence>MKYKNPLILIVLFMILSISSAYAGCPKGYDGTKEMLGYIGSVSYDAANNGTVLFTLANYPNDVMSLAPEVSINTRNKELIIHMLLQAQSLGTDIRFLCIGGTVNDIGIMME</sequence>
<protein>
    <submittedName>
        <fullName evidence="3">Uncharacterized protein</fullName>
    </submittedName>
</protein>
<evidence type="ECO:0000256" key="1">
    <source>
        <dbReference type="SAM" id="SignalP"/>
    </source>
</evidence>